<dbReference type="PANTHER" id="PTHR46599">
    <property type="entry name" value="PIGGYBAC TRANSPOSABLE ELEMENT-DERIVED PROTEIN 4"/>
    <property type="match status" value="1"/>
</dbReference>
<comment type="caution">
    <text evidence="3">The sequence shown here is derived from an EMBL/GenBank/DDBJ whole genome shotgun (WGS) entry which is preliminary data.</text>
</comment>
<dbReference type="PANTHER" id="PTHR46599:SF3">
    <property type="entry name" value="PIGGYBAC TRANSPOSABLE ELEMENT-DERIVED PROTEIN 4"/>
    <property type="match status" value="1"/>
</dbReference>
<dbReference type="AlphaFoldDB" id="A0A9Q0NCK2"/>
<evidence type="ECO:0000313" key="3">
    <source>
        <dbReference type="EMBL" id="KAJ6647623.1"/>
    </source>
</evidence>
<dbReference type="EMBL" id="WJQU01000001">
    <property type="protein sequence ID" value="KAJ6647623.1"/>
    <property type="molecule type" value="Genomic_DNA"/>
</dbReference>
<organism evidence="3 4">
    <name type="scientific">Pseudolycoriella hygida</name>
    <dbReference type="NCBI Taxonomy" id="35572"/>
    <lineage>
        <taxon>Eukaryota</taxon>
        <taxon>Metazoa</taxon>
        <taxon>Ecdysozoa</taxon>
        <taxon>Arthropoda</taxon>
        <taxon>Hexapoda</taxon>
        <taxon>Insecta</taxon>
        <taxon>Pterygota</taxon>
        <taxon>Neoptera</taxon>
        <taxon>Endopterygota</taxon>
        <taxon>Diptera</taxon>
        <taxon>Nematocera</taxon>
        <taxon>Sciaroidea</taxon>
        <taxon>Sciaridae</taxon>
        <taxon>Pseudolycoriella</taxon>
    </lineage>
</organism>
<protein>
    <submittedName>
        <fullName evidence="3">PiggyBac transposable element-derived protein 4</fullName>
    </submittedName>
</protein>
<keyword evidence="4" id="KW-1185">Reference proteome</keyword>
<evidence type="ECO:0000256" key="1">
    <source>
        <dbReference type="SAM" id="MobiDB-lite"/>
    </source>
</evidence>
<sequence>MPGSPCNKDESFALPDNESDSENEGDEGDDQSDEINGEELLDPATDLRNECDYIEYNDESSDEFDDIVNSDDEEDIQCSDEEGWSHNTDVLDNINALFKRPAVIGDFESEESAYFGKIFDDNVISNIVQQTNIYAEQMNSKNWTELSADELKAYIGIHVIMSIHRLPTVRAYWSSDPLLRVDTVANTMTENRFEKITQNLHVNNNEDLLPKTHVNYDKLHKLRPLLDQLNNNIGKVYDPSSFVTVDESMIKFKGRCVLKQYMPMKPIKRGYKVWCLADAVTGFILAFIVYTGKEKIITESTLGERVVMTFAQKLSPGSIVLVDNFFTSCSLLNN</sequence>
<dbReference type="OrthoDB" id="7789792at2759"/>
<feature type="compositionally biased region" description="Acidic residues" evidence="1">
    <location>
        <begin position="17"/>
        <end position="41"/>
    </location>
</feature>
<proteinExistence type="predicted"/>
<dbReference type="Pfam" id="PF13843">
    <property type="entry name" value="DDE_Tnp_1_7"/>
    <property type="match status" value="1"/>
</dbReference>
<accession>A0A9Q0NCK2</accession>
<gene>
    <name evidence="3" type="primary">PGBD4_2</name>
    <name evidence="3" type="ORF">Bhyg_02846</name>
</gene>
<feature type="domain" description="PiggyBac transposable element-derived protein" evidence="2">
    <location>
        <begin position="112"/>
        <end position="332"/>
    </location>
</feature>
<evidence type="ECO:0000259" key="2">
    <source>
        <dbReference type="Pfam" id="PF13843"/>
    </source>
</evidence>
<evidence type="ECO:0000313" key="4">
    <source>
        <dbReference type="Proteomes" id="UP001151699"/>
    </source>
</evidence>
<name>A0A9Q0NCK2_9DIPT</name>
<feature type="region of interest" description="Disordered" evidence="1">
    <location>
        <begin position="1"/>
        <end position="48"/>
    </location>
</feature>
<dbReference type="Proteomes" id="UP001151699">
    <property type="component" value="Chromosome A"/>
</dbReference>
<reference evidence="3" key="1">
    <citation type="submission" date="2022-07" db="EMBL/GenBank/DDBJ databases">
        <authorList>
            <person name="Trinca V."/>
            <person name="Uliana J.V.C."/>
            <person name="Torres T.T."/>
            <person name="Ward R.J."/>
            <person name="Monesi N."/>
        </authorList>
    </citation>
    <scope>NUCLEOTIDE SEQUENCE</scope>
    <source>
        <strain evidence="3">HSMRA1968</strain>
        <tissue evidence="3">Whole embryos</tissue>
    </source>
</reference>
<dbReference type="InterPro" id="IPR029526">
    <property type="entry name" value="PGBD"/>
</dbReference>